<dbReference type="InterPro" id="IPR043702">
    <property type="entry name" value="Lipid_II_synth_GatD"/>
</dbReference>
<dbReference type="Gene3D" id="3.40.50.880">
    <property type="match status" value="1"/>
</dbReference>
<dbReference type="InterPro" id="IPR011698">
    <property type="entry name" value="GATase_3"/>
</dbReference>
<organism evidence="3">
    <name type="scientific">freshwater metagenome</name>
    <dbReference type="NCBI Taxonomy" id="449393"/>
    <lineage>
        <taxon>unclassified sequences</taxon>
        <taxon>metagenomes</taxon>
        <taxon>ecological metagenomes</taxon>
    </lineage>
</organism>
<dbReference type="SUPFAM" id="SSF52317">
    <property type="entry name" value="Class I glutamine amidotransferase-like"/>
    <property type="match status" value="1"/>
</dbReference>
<keyword evidence="1" id="KW-0315">Glutamine amidotransferase</keyword>
<evidence type="ECO:0000256" key="1">
    <source>
        <dbReference type="ARBA" id="ARBA00022962"/>
    </source>
</evidence>
<dbReference type="CDD" id="cd01750">
    <property type="entry name" value="GATase1_CobQ"/>
    <property type="match status" value="1"/>
</dbReference>
<dbReference type="InterPro" id="IPR033949">
    <property type="entry name" value="CobQ_GATase1"/>
</dbReference>
<sequence>MLSERKRLRLAVLYPTLLNIYADRGNIEFLRRRCEWRDLGFQVTAVGVGDKLVEGSFDLVYMGGGQDRDQVRCGEDLQGHKTAVLGDWIGQGNPLLAVCGGYQLLGKAYTGPDLSIPGISAIDATTSQGKTRLIGPIAIRTDLAGPTDGVLAGFENHAGRTVLGSGTAPLGTVLKGHGNDGSSGLEGARRGATIGTYLHGPLLPKNWWLADWLIAKSLGLELEDLLQLDDALEIAAHRVARTAAGAEWADAPGFESN</sequence>
<evidence type="ECO:0000313" key="3">
    <source>
        <dbReference type="EMBL" id="CAB4876704.1"/>
    </source>
</evidence>
<dbReference type="HAMAP" id="MF_02213">
    <property type="entry name" value="Lipid_II_synth_GatD"/>
    <property type="match status" value="1"/>
</dbReference>
<dbReference type="GO" id="GO:0004359">
    <property type="term" value="F:glutaminase activity"/>
    <property type="evidence" value="ECO:0007669"/>
    <property type="project" value="InterPro"/>
</dbReference>
<reference evidence="3" key="1">
    <citation type="submission" date="2020-05" db="EMBL/GenBank/DDBJ databases">
        <authorList>
            <person name="Chiriac C."/>
            <person name="Salcher M."/>
            <person name="Ghai R."/>
            <person name="Kavagutti S V."/>
        </authorList>
    </citation>
    <scope>NUCLEOTIDE SEQUENCE</scope>
</reference>
<protein>
    <submittedName>
        <fullName evidence="3">Unannotated protein</fullName>
    </submittedName>
</protein>
<dbReference type="EMBL" id="CAFBLU010000016">
    <property type="protein sequence ID" value="CAB4876704.1"/>
    <property type="molecule type" value="Genomic_DNA"/>
</dbReference>
<proteinExistence type="inferred from homology"/>
<dbReference type="PROSITE" id="PS51274">
    <property type="entry name" value="GATASE_COBBQ"/>
    <property type="match status" value="1"/>
</dbReference>
<evidence type="ECO:0000259" key="2">
    <source>
        <dbReference type="Pfam" id="PF07685"/>
    </source>
</evidence>
<dbReference type="InterPro" id="IPR029062">
    <property type="entry name" value="Class_I_gatase-like"/>
</dbReference>
<dbReference type="PANTHER" id="PTHR21343">
    <property type="entry name" value="DETHIOBIOTIN SYNTHETASE"/>
    <property type="match status" value="1"/>
</dbReference>
<dbReference type="AlphaFoldDB" id="A0A6J7E7D4"/>
<accession>A0A6J7E7D4</accession>
<dbReference type="GO" id="GO:0071555">
    <property type="term" value="P:cell wall organization"/>
    <property type="evidence" value="ECO:0007669"/>
    <property type="project" value="InterPro"/>
</dbReference>
<dbReference type="PANTHER" id="PTHR21343:SF9">
    <property type="entry name" value="LIPID II ISOGLUTAMINYL SYNTHASE (GLUTAMINE-HYDROLYZING) SUBUNIT GATD"/>
    <property type="match status" value="1"/>
</dbReference>
<gene>
    <name evidence="3" type="ORF">UFOPK3444_01059</name>
</gene>
<dbReference type="Pfam" id="PF07685">
    <property type="entry name" value="GATase_3"/>
    <property type="match status" value="1"/>
</dbReference>
<feature type="domain" description="CobB/CobQ-like glutamine amidotransferase" evidence="2">
    <location>
        <begin position="10"/>
        <end position="207"/>
    </location>
</feature>
<dbReference type="GO" id="GO:0009236">
    <property type="term" value="P:cobalamin biosynthetic process"/>
    <property type="evidence" value="ECO:0007669"/>
    <property type="project" value="InterPro"/>
</dbReference>
<name>A0A6J7E7D4_9ZZZZ</name>